<gene>
    <name evidence="2" type="ORF">GCM10011608_09920</name>
</gene>
<feature type="region of interest" description="Disordered" evidence="1">
    <location>
        <begin position="112"/>
        <end position="133"/>
    </location>
</feature>
<keyword evidence="3" id="KW-1185">Reference proteome</keyword>
<accession>A0A917WTE9</accession>
<reference evidence="2" key="2">
    <citation type="submission" date="2020-09" db="EMBL/GenBank/DDBJ databases">
        <authorList>
            <person name="Sun Q."/>
            <person name="Zhou Y."/>
        </authorList>
    </citation>
    <scope>NUCLEOTIDE SEQUENCE</scope>
    <source>
        <strain evidence="2">CGMCC 4.7312</strain>
    </source>
</reference>
<evidence type="ECO:0000256" key="1">
    <source>
        <dbReference type="SAM" id="MobiDB-lite"/>
    </source>
</evidence>
<name>A0A917WTE9_9ACTN</name>
<dbReference type="AlphaFoldDB" id="A0A917WTE9"/>
<proteinExistence type="predicted"/>
<dbReference type="EMBL" id="BMNB01000003">
    <property type="protein sequence ID" value="GGM27140.1"/>
    <property type="molecule type" value="Genomic_DNA"/>
</dbReference>
<reference evidence="2" key="1">
    <citation type="journal article" date="2014" name="Int. J. Syst. Evol. Microbiol.">
        <title>Complete genome sequence of Corynebacterium casei LMG S-19264T (=DSM 44701T), isolated from a smear-ripened cheese.</title>
        <authorList>
            <consortium name="US DOE Joint Genome Institute (JGI-PGF)"/>
            <person name="Walter F."/>
            <person name="Albersmeier A."/>
            <person name="Kalinowski J."/>
            <person name="Ruckert C."/>
        </authorList>
    </citation>
    <scope>NUCLEOTIDE SEQUENCE</scope>
    <source>
        <strain evidence="2">CGMCC 4.7312</strain>
    </source>
</reference>
<evidence type="ECO:0000313" key="3">
    <source>
        <dbReference type="Proteomes" id="UP000608890"/>
    </source>
</evidence>
<comment type="caution">
    <text evidence="2">The sequence shown here is derived from an EMBL/GenBank/DDBJ whole genome shotgun (WGS) entry which is preliminary data.</text>
</comment>
<sequence length="155" mass="16557">MVSVTTPLVPSVEPSVDHVEAIADLLRAGTAFDVHVGEPEPPDDELTYPHYVVWGAPGSPALQRLSGDGGEVWTRTQITCVGLTVLDVIGAADRARRALHRKRPTIPGRRCGDIEQDPEAAVAPPVPDPSVKSPPGRQVYITALFFLLHSSPLTA</sequence>
<dbReference type="Proteomes" id="UP000608890">
    <property type="component" value="Unassembled WGS sequence"/>
</dbReference>
<protein>
    <submittedName>
        <fullName evidence="2">Uncharacterized protein</fullName>
    </submittedName>
</protein>
<evidence type="ECO:0000313" key="2">
    <source>
        <dbReference type="EMBL" id="GGM27140.1"/>
    </source>
</evidence>
<feature type="compositionally biased region" description="Low complexity" evidence="1">
    <location>
        <begin position="119"/>
        <end position="133"/>
    </location>
</feature>
<organism evidence="2 3">
    <name type="scientific">Micromonospora sonchi</name>
    <dbReference type="NCBI Taxonomy" id="1763543"/>
    <lineage>
        <taxon>Bacteria</taxon>
        <taxon>Bacillati</taxon>
        <taxon>Actinomycetota</taxon>
        <taxon>Actinomycetes</taxon>
        <taxon>Micromonosporales</taxon>
        <taxon>Micromonosporaceae</taxon>
        <taxon>Micromonospora</taxon>
    </lineage>
</organism>